<dbReference type="PANTHER" id="PTHR45935">
    <property type="entry name" value="PROTEIN ZBED8-RELATED"/>
    <property type="match status" value="1"/>
</dbReference>
<accession>A0A8D0CCW6</accession>
<name>A0A8D0CCW6_SALMN</name>
<keyword evidence="5" id="KW-1185">Reference proteome</keyword>
<evidence type="ECO:0000256" key="2">
    <source>
        <dbReference type="SAM" id="MobiDB-lite"/>
    </source>
</evidence>
<evidence type="ECO:0000256" key="1">
    <source>
        <dbReference type="ARBA" id="ARBA00023242"/>
    </source>
</evidence>
<dbReference type="Pfam" id="PF02023">
    <property type="entry name" value="SCAN"/>
    <property type="match status" value="1"/>
</dbReference>
<dbReference type="Ensembl" id="ENSSMRT00000023868.1">
    <property type="protein sequence ID" value="ENSSMRP00000020375.1"/>
    <property type="gene ID" value="ENSSMRG00000015850.1"/>
</dbReference>
<dbReference type="AlphaFoldDB" id="A0A8D0CCW6"/>
<dbReference type="Gene3D" id="1.10.4020.10">
    <property type="entry name" value="DNA breaking-rejoining enzymes"/>
    <property type="match status" value="1"/>
</dbReference>
<reference evidence="4" key="1">
    <citation type="submission" date="2025-08" db="UniProtKB">
        <authorList>
            <consortium name="Ensembl"/>
        </authorList>
    </citation>
    <scope>IDENTIFICATION</scope>
</reference>
<evidence type="ECO:0000313" key="5">
    <source>
        <dbReference type="Proteomes" id="UP000694421"/>
    </source>
</evidence>
<dbReference type="Proteomes" id="UP000694421">
    <property type="component" value="Unplaced"/>
</dbReference>
<sequence length="134" mass="15159">MGGSSAEPPEFQHLSILFAVALDASGQEISKRAWKKSKNGIPPGDQAKSDKERRSFGHFDYEEAEGPWEVCSRIYHLCCQWLQPENHTKAEMLDLVVLEQFLAVLPPEMQKWVRECGPGRGQLLNYRLTGSIMV</sequence>
<dbReference type="InterPro" id="IPR050916">
    <property type="entry name" value="SCAN-C2H2_zinc_finger"/>
</dbReference>
<dbReference type="InterPro" id="IPR003309">
    <property type="entry name" value="SCAN_dom"/>
</dbReference>
<feature type="domain" description="SCAN box" evidence="3">
    <location>
        <begin position="53"/>
        <end position="122"/>
    </location>
</feature>
<evidence type="ECO:0000259" key="3">
    <source>
        <dbReference type="PROSITE" id="PS50804"/>
    </source>
</evidence>
<dbReference type="InterPro" id="IPR038269">
    <property type="entry name" value="SCAN_sf"/>
</dbReference>
<dbReference type="FunFam" id="1.10.4020.10:FF:000001">
    <property type="entry name" value="zinc finger protein 263 isoform X1"/>
    <property type="match status" value="1"/>
</dbReference>
<feature type="region of interest" description="Disordered" evidence="2">
    <location>
        <begin position="32"/>
        <end position="54"/>
    </location>
</feature>
<protein>
    <recommendedName>
        <fullName evidence="3">SCAN box domain-containing protein</fullName>
    </recommendedName>
</protein>
<organism evidence="4 5">
    <name type="scientific">Salvator merianae</name>
    <name type="common">Argentine black and white tegu</name>
    <name type="synonym">Tupinambis merianae</name>
    <dbReference type="NCBI Taxonomy" id="96440"/>
    <lineage>
        <taxon>Eukaryota</taxon>
        <taxon>Metazoa</taxon>
        <taxon>Chordata</taxon>
        <taxon>Craniata</taxon>
        <taxon>Vertebrata</taxon>
        <taxon>Euteleostomi</taxon>
        <taxon>Lepidosauria</taxon>
        <taxon>Squamata</taxon>
        <taxon>Bifurcata</taxon>
        <taxon>Unidentata</taxon>
        <taxon>Episquamata</taxon>
        <taxon>Laterata</taxon>
        <taxon>Teiioidea</taxon>
        <taxon>Teiidae</taxon>
        <taxon>Salvator</taxon>
    </lineage>
</organism>
<dbReference type="SUPFAM" id="SSF47353">
    <property type="entry name" value="Retrovirus capsid dimerization domain-like"/>
    <property type="match status" value="1"/>
</dbReference>
<dbReference type="SMART" id="SM00431">
    <property type="entry name" value="SCAN"/>
    <property type="match status" value="1"/>
</dbReference>
<evidence type="ECO:0000313" key="4">
    <source>
        <dbReference type="Ensembl" id="ENSSMRP00000020375.1"/>
    </source>
</evidence>
<reference evidence="4" key="2">
    <citation type="submission" date="2025-09" db="UniProtKB">
        <authorList>
            <consortium name="Ensembl"/>
        </authorList>
    </citation>
    <scope>IDENTIFICATION</scope>
</reference>
<proteinExistence type="predicted"/>
<dbReference type="GeneTree" id="ENSGT00940000154715"/>
<dbReference type="PANTHER" id="PTHR45935:SF15">
    <property type="entry name" value="SCAN BOX DOMAIN-CONTAINING PROTEIN"/>
    <property type="match status" value="1"/>
</dbReference>
<keyword evidence="1" id="KW-0539">Nucleus</keyword>
<dbReference type="PROSITE" id="PS50804">
    <property type="entry name" value="SCAN_BOX"/>
    <property type="match status" value="1"/>
</dbReference>